<keyword evidence="2" id="KW-1185">Reference proteome</keyword>
<accession>A0AAD6RVZ6</accession>
<dbReference type="EMBL" id="JARJCM010000607">
    <property type="protein sequence ID" value="KAJ7016079.1"/>
    <property type="molecule type" value="Genomic_DNA"/>
</dbReference>
<dbReference type="AlphaFoldDB" id="A0AAD6RVZ6"/>
<gene>
    <name evidence="1" type="ORF">C8F04DRAFT_1282791</name>
</gene>
<dbReference type="Proteomes" id="UP001218188">
    <property type="component" value="Unassembled WGS sequence"/>
</dbReference>
<comment type="caution">
    <text evidence="1">The sequence shown here is derived from an EMBL/GenBank/DDBJ whole genome shotgun (WGS) entry which is preliminary data.</text>
</comment>
<name>A0AAD6RVZ6_9AGAR</name>
<evidence type="ECO:0000313" key="1">
    <source>
        <dbReference type="EMBL" id="KAJ7016079.1"/>
    </source>
</evidence>
<reference evidence="1" key="1">
    <citation type="submission" date="2023-03" db="EMBL/GenBank/DDBJ databases">
        <title>Massive genome expansion in bonnet fungi (Mycena s.s.) driven by repeated elements and novel gene families across ecological guilds.</title>
        <authorList>
            <consortium name="Lawrence Berkeley National Laboratory"/>
            <person name="Harder C.B."/>
            <person name="Miyauchi S."/>
            <person name="Viragh M."/>
            <person name="Kuo A."/>
            <person name="Thoen E."/>
            <person name="Andreopoulos B."/>
            <person name="Lu D."/>
            <person name="Skrede I."/>
            <person name="Drula E."/>
            <person name="Henrissat B."/>
            <person name="Morin E."/>
            <person name="Kohler A."/>
            <person name="Barry K."/>
            <person name="LaButti K."/>
            <person name="Morin E."/>
            <person name="Salamov A."/>
            <person name="Lipzen A."/>
            <person name="Mereny Z."/>
            <person name="Hegedus B."/>
            <person name="Baldrian P."/>
            <person name="Stursova M."/>
            <person name="Weitz H."/>
            <person name="Taylor A."/>
            <person name="Grigoriev I.V."/>
            <person name="Nagy L.G."/>
            <person name="Martin F."/>
            <person name="Kauserud H."/>
        </authorList>
    </citation>
    <scope>NUCLEOTIDE SEQUENCE</scope>
    <source>
        <strain evidence="1">CBHHK200</strain>
    </source>
</reference>
<evidence type="ECO:0000313" key="2">
    <source>
        <dbReference type="Proteomes" id="UP001218188"/>
    </source>
</evidence>
<protein>
    <submittedName>
        <fullName evidence="1">Uncharacterized protein</fullName>
    </submittedName>
</protein>
<proteinExistence type="predicted"/>
<organism evidence="1 2">
    <name type="scientific">Mycena alexandri</name>
    <dbReference type="NCBI Taxonomy" id="1745969"/>
    <lineage>
        <taxon>Eukaryota</taxon>
        <taxon>Fungi</taxon>
        <taxon>Dikarya</taxon>
        <taxon>Basidiomycota</taxon>
        <taxon>Agaricomycotina</taxon>
        <taxon>Agaricomycetes</taxon>
        <taxon>Agaricomycetidae</taxon>
        <taxon>Agaricales</taxon>
        <taxon>Marasmiineae</taxon>
        <taxon>Mycenaceae</taxon>
        <taxon>Mycena</taxon>
    </lineage>
</organism>
<sequence>MAQVMTLPGPCYFVCDTAPKLAFKARGDPSTFPGCKSLSVGLNSFSHPQIAPESITFPSAFALNRESRSKRIRISLFYDNVDALRVPAHWRMDNEPPPLPPNSSRLPKLPHLFSQLLKTPARGALRLPSPPPLFPAAQDSRAWCITPPMYFCDYEFHCFMITLTPYASLRIGGWTMSLLRSRRTAQGSPSSPTSFPSCSRLPRVVHYTSHVCRKAGGDMASAPVVFLLHHHRLCHCDFIATESRPIGPPRRLTLAFRLTFTTNFVLLHRHHHHRLCHCRREPRPIGPPDPPTLDLSPPPPFDLALRSLTTTITSTTMTINCLQPAVLECKSLLNRCTTGTFLALLIALIVLVAIRFGRPTSFEGIGRWIRLCRLRLALREVYYQAPPTLAQLRALPPLPRVAGLTEFRDSYAKDGPGAMYVTAVAANNAWKKFCSGLLPADDFLADLRVKVGHAKKLPVRQRQYQKCDVDQRHFWLFCFYPKRRILAEQCVICAWTLTLHARSSIAPAGVENTTRNTGG</sequence>